<feature type="transmembrane region" description="Helical" evidence="7">
    <location>
        <begin position="96"/>
        <end position="117"/>
    </location>
</feature>
<keyword evidence="3 7" id="KW-0812">Transmembrane</keyword>
<keyword evidence="2" id="KW-0813">Transport</keyword>
<evidence type="ECO:0000256" key="5">
    <source>
        <dbReference type="ARBA" id="ARBA00022989"/>
    </source>
</evidence>
<dbReference type="InterPro" id="IPR036259">
    <property type="entry name" value="MFS_trans_sf"/>
</dbReference>
<proteinExistence type="predicted"/>
<keyword evidence="5 7" id="KW-1133">Transmembrane helix</keyword>
<feature type="domain" description="Major facilitator superfamily (MFS) profile" evidence="8">
    <location>
        <begin position="26"/>
        <end position="443"/>
    </location>
</feature>
<evidence type="ECO:0000313" key="10">
    <source>
        <dbReference type="Proteomes" id="UP001516400"/>
    </source>
</evidence>
<keyword evidence="6 7" id="KW-0472">Membrane</keyword>
<dbReference type="Pfam" id="PF07690">
    <property type="entry name" value="MFS_1"/>
    <property type="match status" value="1"/>
</dbReference>
<evidence type="ECO:0000256" key="1">
    <source>
        <dbReference type="ARBA" id="ARBA00004141"/>
    </source>
</evidence>
<feature type="transmembrane region" description="Helical" evidence="7">
    <location>
        <begin position="386"/>
        <end position="405"/>
    </location>
</feature>
<dbReference type="InterPro" id="IPR011701">
    <property type="entry name" value="MFS"/>
</dbReference>
<feature type="transmembrane region" description="Helical" evidence="7">
    <location>
        <begin position="251"/>
        <end position="276"/>
    </location>
</feature>
<feature type="transmembrane region" description="Helical" evidence="7">
    <location>
        <begin position="417"/>
        <end position="439"/>
    </location>
</feature>
<comment type="subcellular location">
    <subcellularLocation>
        <location evidence="1">Membrane</location>
        <topology evidence="1">Multi-pass membrane protein</topology>
    </subcellularLocation>
</comment>
<evidence type="ECO:0000256" key="3">
    <source>
        <dbReference type="ARBA" id="ARBA00022692"/>
    </source>
</evidence>
<dbReference type="GO" id="GO:0015293">
    <property type="term" value="F:symporter activity"/>
    <property type="evidence" value="ECO:0007669"/>
    <property type="project" value="UniProtKB-KW"/>
</dbReference>
<feature type="transmembrane region" description="Helical" evidence="7">
    <location>
        <begin position="351"/>
        <end position="374"/>
    </location>
</feature>
<feature type="transmembrane region" description="Helical" evidence="7">
    <location>
        <begin position="296"/>
        <end position="313"/>
    </location>
</feature>
<evidence type="ECO:0000256" key="7">
    <source>
        <dbReference type="SAM" id="Phobius"/>
    </source>
</evidence>
<dbReference type="PANTHER" id="PTHR11662:SF336">
    <property type="entry name" value="LP19554P"/>
    <property type="match status" value="1"/>
</dbReference>
<dbReference type="GO" id="GO:0016020">
    <property type="term" value="C:membrane"/>
    <property type="evidence" value="ECO:0007669"/>
    <property type="project" value="UniProtKB-SubCell"/>
</dbReference>
<evidence type="ECO:0000256" key="2">
    <source>
        <dbReference type="ARBA" id="ARBA00022448"/>
    </source>
</evidence>
<comment type="caution">
    <text evidence="9">The sequence shown here is derived from an EMBL/GenBank/DDBJ whole genome shotgun (WGS) entry which is preliminary data.</text>
</comment>
<reference evidence="9 10" key="1">
    <citation type="journal article" date="2021" name="BMC Biol.">
        <title>Horizontally acquired antibacterial genes associated with adaptive radiation of ladybird beetles.</title>
        <authorList>
            <person name="Li H.S."/>
            <person name="Tang X.F."/>
            <person name="Huang Y.H."/>
            <person name="Xu Z.Y."/>
            <person name="Chen M.L."/>
            <person name="Du X.Y."/>
            <person name="Qiu B.Y."/>
            <person name="Chen P.T."/>
            <person name="Zhang W."/>
            <person name="Slipinski A."/>
            <person name="Escalona H.E."/>
            <person name="Waterhouse R.M."/>
            <person name="Zwick A."/>
            <person name="Pang H."/>
        </authorList>
    </citation>
    <scope>NUCLEOTIDE SEQUENCE [LARGE SCALE GENOMIC DNA]</scope>
    <source>
        <strain evidence="9">SYSU2018</strain>
    </source>
</reference>
<name>A0ABD2N5F9_9CUCU</name>
<dbReference type="FunFam" id="1.20.1250.20:FF:000003">
    <property type="entry name" value="Solute carrier family 17 member 3"/>
    <property type="match status" value="1"/>
</dbReference>
<evidence type="ECO:0000256" key="6">
    <source>
        <dbReference type="ARBA" id="ARBA00023136"/>
    </source>
</evidence>
<dbReference type="PROSITE" id="PS50850">
    <property type="entry name" value="MFS"/>
    <property type="match status" value="1"/>
</dbReference>
<dbReference type="AlphaFoldDB" id="A0ABD2N5F9"/>
<dbReference type="InterPro" id="IPR020846">
    <property type="entry name" value="MFS_dom"/>
</dbReference>
<dbReference type="PANTHER" id="PTHR11662">
    <property type="entry name" value="SOLUTE CARRIER FAMILY 17"/>
    <property type="match status" value="1"/>
</dbReference>
<dbReference type="Gene3D" id="1.20.1250.20">
    <property type="entry name" value="MFS general substrate transporter like domains"/>
    <property type="match status" value="2"/>
</dbReference>
<feature type="transmembrane region" description="Helical" evidence="7">
    <location>
        <begin position="129"/>
        <end position="150"/>
    </location>
</feature>
<evidence type="ECO:0000259" key="8">
    <source>
        <dbReference type="PROSITE" id="PS50850"/>
    </source>
</evidence>
<dbReference type="EMBL" id="JABFTP020000062">
    <property type="protein sequence ID" value="KAL3273975.1"/>
    <property type="molecule type" value="Genomic_DNA"/>
</dbReference>
<feature type="transmembrane region" description="Helical" evidence="7">
    <location>
        <begin position="325"/>
        <end position="345"/>
    </location>
</feature>
<dbReference type="InterPro" id="IPR050382">
    <property type="entry name" value="MFS_Na/Anion_cotransporter"/>
</dbReference>
<gene>
    <name evidence="9" type="ORF">HHI36_015396</name>
</gene>
<keyword evidence="4" id="KW-0769">Symport</keyword>
<organism evidence="9 10">
    <name type="scientific">Cryptolaemus montrouzieri</name>
    <dbReference type="NCBI Taxonomy" id="559131"/>
    <lineage>
        <taxon>Eukaryota</taxon>
        <taxon>Metazoa</taxon>
        <taxon>Ecdysozoa</taxon>
        <taxon>Arthropoda</taxon>
        <taxon>Hexapoda</taxon>
        <taxon>Insecta</taxon>
        <taxon>Pterygota</taxon>
        <taxon>Neoptera</taxon>
        <taxon>Endopterygota</taxon>
        <taxon>Coleoptera</taxon>
        <taxon>Polyphaga</taxon>
        <taxon>Cucujiformia</taxon>
        <taxon>Coccinelloidea</taxon>
        <taxon>Coccinellidae</taxon>
        <taxon>Scymninae</taxon>
        <taxon>Scymnini</taxon>
        <taxon>Cryptolaemus</taxon>
    </lineage>
</organism>
<sequence length="458" mass="49812">MKKPPFRICIGMMILCTTAINYCFRTFFPVTLIAMINKNKTTVLSNGTQITELPPNYGPRYKWPAFVEGQLLGAYFYGYTMGSLPGGPIAEFFGPYWTIIVSSAICAVVTCASVLCVMETWAPLFISRLLVGLVGGCQYPALQCLIAAWAPPNEKGSFVACLMGNVLGSVITQAAVGSLVAKLGWYWGFFFTGFMTALFLVGWVILVADNPTKSWLCSTKEADFILEQQQGAVKAGKSKPPLLKMAKSIPFIILVLCQFGNLWGLYLLLTVIPKFMADVLKFNIKNVGFLSSTPSISRFVFGFIFGGIADFFLKRAIVKKVVIRKGFILFSHILPGITLFLYLAVGENVTVAVALLIIVMGFNGASVVTSIVNAQDLAPNFAGTQFGIMNFFGSMPGFIIPTMVAEITKNKSELPEWAIIFGISGTIYIVSGALFILFGSVQIQPWNEKADAASSPTT</sequence>
<accession>A0ABD2N5F9</accession>
<protein>
    <recommendedName>
        <fullName evidence="8">Major facilitator superfamily (MFS) profile domain-containing protein</fullName>
    </recommendedName>
</protein>
<feature type="transmembrane region" description="Helical" evidence="7">
    <location>
        <begin position="185"/>
        <end position="206"/>
    </location>
</feature>
<feature type="transmembrane region" description="Helical" evidence="7">
    <location>
        <begin position="12"/>
        <end position="36"/>
    </location>
</feature>
<evidence type="ECO:0000313" key="9">
    <source>
        <dbReference type="EMBL" id="KAL3273975.1"/>
    </source>
</evidence>
<evidence type="ECO:0000256" key="4">
    <source>
        <dbReference type="ARBA" id="ARBA00022847"/>
    </source>
</evidence>
<keyword evidence="10" id="KW-1185">Reference proteome</keyword>
<dbReference type="SUPFAM" id="SSF103473">
    <property type="entry name" value="MFS general substrate transporter"/>
    <property type="match status" value="1"/>
</dbReference>
<dbReference type="Proteomes" id="UP001516400">
    <property type="component" value="Unassembled WGS sequence"/>
</dbReference>